<evidence type="ECO:0000259" key="5">
    <source>
        <dbReference type="SMART" id="SM00062"/>
    </source>
</evidence>
<dbReference type="InterPro" id="IPR001320">
    <property type="entry name" value="Iontro_rcpt_C"/>
</dbReference>
<proteinExistence type="inferred from homology"/>
<protein>
    <submittedName>
        <fullName evidence="7">Basic amino acid ABC transporter substrate-binding protein</fullName>
    </submittedName>
</protein>
<dbReference type="SMART" id="SM00079">
    <property type="entry name" value="PBPe"/>
    <property type="match status" value="1"/>
</dbReference>
<dbReference type="PROSITE" id="PS01039">
    <property type="entry name" value="SBP_BACTERIAL_3"/>
    <property type="match status" value="1"/>
</dbReference>
<comment type="similarity">
    <text evidence="2 4">Belongs to the bacterial solute-binding protein 3 family.</text>
</comment>
<dbReference type="InterPro" id="IPR018313">
    <property type="entry name" value="SBP_3_CS"/>
</dbReference>
<dbReference type="InterPro" id="IPR001638">
    <property type="entry name" value="Solute-binding_3/MltF_N"/>
</dbReference>
<dbReference type="GO" id="GO:0030313">
    <property type="term" value="C:cell envelope"/>
    <property type="evidence" value="ECO:0007669"/>
    <property type="project" value="UniProtKB-SubCell"/>
</dbReference>
<name>A0A2S0P7Q3_9NEIS</name>
<dbReference type="GO" id="GO:0016020">
    <property type="term" value="C:membrane"/>
    <property type="evidence" value="ECO:0007669"/>
    <property type="project" value="InterPro"/>
</dbReference>
<evidence type="ECO:0000256" key="2">
    <source>
        <dbReference type="ARBA" id="ARBA00010333"/>
    </source>
</evidence>
<dbReference type="KEGG" id="maer:DAI18_04835"/>
<dbReference type="SMART" id="SM00062">
    <property type="entry name" value="PBPb"/>
    <property type="match status" value="1"/>
</dbReference>
<feature type="domain" description="Ionotropic glutamate receptor C-terminal" evidence="6">
    <location>
        <begin position="29"/>
        <end position="251"/>
    </location>
</feature>
<evidence type="ECO:0000313" key="8">
    <source>
        <dbReference type="Proteomes" id="UP000244173"/>
    </source>
</evidence>
<dbReference type="GO" id="GO:0015276">
    <property type="term" value="F:ligand-gated monoatomic ion channel activity"/>
    <property type="evidence" value="ECO:0007669"/>
    <property type="project" value="InterPro"/>
</dbReference>
<evidence type="ECO:0000256" key="1">
    <source>
        <dbReference type="ARBA" id="ARBA00004196"/>
    </source>
</evidence>
<dbReference type="Gene3D" id="3.40.190.10">
    <property type="entry name" value="Periplasmic binding protein-like II"/>
    <property type="match status" value="2"/>
</dbReference>
<dbReference type="AlphaFoldDB" id="A0A2S0P7Q3"/>
<gene>
    <name evidence="7" type="ORF">DAI18_04835</name>
</gene>
<reference evidence="7 8" key="1">
    <citation type="submission" date="2018-04" db="EMBL/GenBank/DDBJ databases">
        <title>Denitrifier Microvirgula.</title>
        <authorList>
            <person name="Anderson E."/>
            <person name="Jang J."/>
            <person name="Ishii S."/>
        </authorList>
    </citation>
    <scope>NUCLEOTIDE SEQUENCE [LARGE SCALE GENOMIC DNA]</scope>
    <source>
        <strain evidence="7 8">BE2.4</strain>
    </source>
</reference>
<sequence>MMTTAVLAACGGKSEAPATDAAAAPTEKVYKVGMNAAFAPFESVDASGKLVGFEIDLTQAVADAAGIKVQFNNTPWEGIFASLENGDNDLLTSAVTITDKRKENMDFSEPYFEAEQLILVTSGQSISRVEDLQGKKIAVTTGTTADAVAQKLFGANSPNTKRFESLPLVLKEVESGGVDAAIGDNGVVANYVKNNSDKGFTTVRGADFDKEYYGMAVRKGDSALLAKLNAGIAKVKQDGTYDKLYEKYFGRKS</sequence>
<dbReference type="PANTHER" id="PTHR35936">
    <property type="entry name" value="MEMBRANE-BOUND LYTIC MUREIN TRANSGLYCOSYLASE F"/>
    <property type="match status" value="1"/>
</dbReference>
<comment type="subcellular location">
    <subcellularLocation>
        <location evidence="1">Cell envelope</location>
    </subcellularLocation>
</comment>
<evidence type="ECO:0000259" key="6">
    <source>
        <dbReference type="SMART" id="SM00079"/>
    </source>
</evidence>
<dbReference type="Pfam" id="PF00497">
    <property type="entry name" value="SBP_bac_3"/>
    <property type="match status" value="1"/>
</dbReference>
<dbReference type="PANTHER" id="PTHR35936:SF17">
    <property type="entry name" value="ARGININE-BINDING EXTRACELLULAR PROTEIN ARTP"/>
    <property type="match status" value="1"/>
</dbReference>
<keyword evidence="3" id="KW-0732">Signal</keyword>
<dbReference type="SUPFAM" id="SSF53850">
    <property type="entry name" value="Periplasmic binding protein-like II"/>
    <property type="match status" value="1"/>
</dbReference>
<evidence type="ECO:0000256" key="4">
    <source>
        <dbReference type="RuleBase" id="RU003744"/>
    </source>
</evidence>
<dbReference type="Proteomes" id="UP000244173">
    <property type="component" value="Chromosome"/>
</dbReference>
<dbReference type="CDD" id="cd13624">
    <property type="entry name" value="PBP2_Arg_Lys_His"/>
    <property type="match status" value="1"/>
</dbReference>
<dbReference type="STRING" id="1122240.GCA_000620105_03676"/>
<evidence type="ECO:0000313" key="7">
    <source>
        <dbReference type="EMBL" id="AVY93444.1"/>
    </source>
</evidence>
<accession>A0A2S0P7Q3</accession>
<organism evidence="7 8">
    <name type="scientific">Microvirgula aerodenitrificans</name>
    <dbReference type="NCBI Taxonomy" id="57480"/>
    <lineage>
        <taxon>Bacteria</taxon>
        <taxon>Pseudomonadati</taxon>
        <taxon>Pseudomonadota</taxon>
        <taxon>Betaproteobacteria</taxon>
        <taxon>Neisseriales</taxon>
        <taxon>Aquaspirillaceae</taxon>
        <taxon>Microvirgula</taxon>
    </lineage>
</organism>
<keyword evidence="8" id="KW-1185">Reference proteome</keyword>
<dbReference type="OrthoDB" id="368476at2"/>
<feature type="domain" description="Solute-binding protein family 3/N-terminal" evidence="5">
    <location>
        <begin position="29"/>
        <end position="252"/>
    </location>
</feature>
<dbReference type="EMBL" id="CP028519">
    <property type="protein sequence ID" value="AVY93444.1"/>
    <property type="molecule type" value="Genomic_DNA"/>
</dbReference>
<evidence type="ECO:0000256" key="3">
    <source>
        <dbReference type="ARBA" id="ARBA00022729"/>
    </source>
</evidence>